<gene>
    <name evidence="1" type="ORF">GALMADRAFT_762747</name>
</gene>
<dbReference type="EMBL" id="KL142388">
    <property type="protein sequence ID" value="KDR72726.1"/>
    <property type="molecule type" value="Genomic_DNA"/>
</dbReference>
<accession>A0A067SP90</accession>
<evidence type="ECO:0000313" key="1">
    <source>
        <dbReference type="EMBL" id="KDR72726.1"/>
    </source>
</evidence>
<sequence>MIILELIWSYLRHQTLARPVRFLECSCNSAPESVGHSRKVLLCSCLLILLALLPQNEWLIVFWFNKHDLIWVPLIVRPGLGTPFRCGTGFSRKSLGLWAGGYIFLFEVVTKVIKCTM</sequence>
<dbReference type="AlphaFoldDB" id="A0A067SP90"/>
<reference evidence="2" key="1">
    <citation type="journal article" date="2014" name="Proc. Natl. Acad. Sci. U.S.A.">
        <title>Extensive sampling of basidiomycete genomes demonstrates inadequacy of the white-rot/brown-rot paradigm for wood decay fungi.</title>
        <authorList>
            <person name="Riley R."/>
            <person name="Salamov A.A."/>
            <person name="Brown D.W."/>
            <person name="Nagy L.G."/>
            <person name="Floudas D."/>
            <person name="Held B.W."/>
            <person name="Levasseur A."/>
            <person name="Lombard V."/>
            <person name="Morin E."/>
            <person name="Otillar R."/>
            <person name="Lindquist E.A."/>
            <person name="Sun H."/>
            <person name="LaButti K.M."/>
            <person name="Schmutz J."/>
            <person name="Jabbour D."/>
            <person name="Luo H."/>
            <person name="Baker S.E."/>
            <person name="Pisabarro A.G."/>
            <person name="Walton J.D."/>
            <person name="Blanchette R.A."/>
            <person name="Henrissat B."/>
            <person name="Martin F."/>
            <person name="Cullen D."/>
            <person name="Hibbett D.S."/>
            <person name="Grigoriev I.V."/>
        </authorList>
    </citation>
    <scope>NUCLEOTIDE SEQUENCE [LARGE SCALE GENOMIC DNA]</scope>
    <source>
        <strain evidence="2">CBS 339.88</strain>
    </source>
</reference>
<evidence type="ECO:0000313" key="2">
    <source>
        <dbReference type="Proteomes" id="UP000027222"/>
    </source>
</evidence>
<dbReference type="HOGENOM" id="CLU_2085003_0_0_1"/>
<name>A0A067SP90_GALM3</name>
<proteinExistence type="predicted"/>
<organism evidence="1 2">
    <name type="scientific">Galerina marginata (strain CBS 339.88)</name>
    <dbReference type="NCBI Taxonomy" id="685588"/>
    <lineage>
        <taxon>Eukaryota</taxon>
        <taxon>Fungi</taxon>
        <taxon>Dikarya</taxon>
        <taxon>Basidiomycota</taxon>
        <taxon>Agaricomycotina</taxon>
        <taxon>Agaricomycetes</taxon>
        <taxon>Agaricomycetidae</taxon>
        <taxon>Agaricales</taxon>
        <taxon>Agaricineae</taxon>
        <taxon>Strophariaceae</taxon>
        <taxon>Galerina</taxon>
    </lineage>
</organism>
<keyword evidence="2" id="KW-1185">Reference proteome</keyword>
<dbReference type="Proteomes" id="UP000027222">
    <property type="component" value="Unassembled WGS sequence"/>
</dbReference>
<protein>
    <submittedName>
        <fullName evidence="1">Uncharacterized protein</fullName>
    </submittedName>
</protein>